<dbReference type="EC" id="6.6.1.2" evidence="2"/>
<dbReference type="InterPro" id="IPR003672">
    <property type="entry name" value="CobN/Mg_chltase"/>
</dbReference>
<evidence type="ECO:0000313" key="3">
    <source>
        <dbReference type="Proteomes" id="UP000694228"/>
    </source>
</evidence>
<dbReference type="PANTHER" id="PTHR44119">
    <property type="entry name" value="MAGNESIUM-CHELATASE SUBUNIT CHLH, CHLOROPLASTIC"/>
    <property type="match status" value="1"/>
</dbReference>
<feature type="domain" description="CobN/magnesium chelatase" evidence="1">
    <location>
        <begin position="101"/>
        <end position="1185"/>
    </location>
</feature>
<dbReference type="EMBL" id="CP077107">
    <property type="protein sequence ID" value="QXO95819.1"/>
    <property type="molecule type" value="Genomic_DNA"/>
</dbReference>
<dbReference type="AlphaFoldDB" id="A0A8F5ZHD9"/>
<sequence>MKISGIIWGGELPLLTQACTNQGFDHNFFTSIAARNPEKLEEILAHLESSDLFLIHPSTDPFWDELIPKIPKNIPVIPIGYDQEGLSASTVDLKIAITTSTYYIYGGEKNLDNLIRYLRAEVLHELIVYDSPEPAVWDGIYHPDAPEIFTTVEDYFAWRGRKHDSLIGILFYRLYWANRDLRVIDALIRTVEEYHDVIPVFCIGTGDADLGARPGQEVINSYFSGIIDLLINLQSVTLSKNPKETVEGLKGLNVPIIHPVVIYNRTREDWEQDSAGLTASEVGWAIVVPEFMGMTSMIPIGVKSPDDPVMGETEWHDPLPERINRLTQLISGWVRLKKKVPADRKVAFILNNSPCAALEATVGTAAHLDALESVARILQVMKDAGYSVDPPADGKELITTILDKKAFSEFRWTSVSETVAKGGALACIGQETWGPWIADLPHTLRDQLKETWGNPPGEEKDGVPAGMLHNGKLVITGISYGNALVMTQPKRGCAGSRCDGQVCKILHDPTIPPPYHYLATYQYLVREYKADAVIHVGTHGTLEFLPGKSTVLSGSCIPDAILGPVPYLYIYNTDNPPEGTIAKRRTQATLIGHMQSLMTESGLYGELSELADRIDEYTRTRDGDPSRAHALEHVILELIKKSRLEQEINLEKIRESGGGMNEVIDAVHGSLTRIYNTQIPDGMHIFGSVPEGERRAAYITGLLRFNQELRLLIVDLMGLDITPKSGELALLRMLDEAGIVFTKAILDGKTPEDAAVTALGSRLQRSESLLLTPVTNKILELSDQIESSDEHTALLRGLSGAFIEPGPSGLVSRGRTDILPTGRNFYSLDPYSVPTEAAFRVGRKLAEVLLEKYLIEEGRYPETVAVYWMASDIMWSDGETFGKLLHLLGVEPVWRQGRVRDVRIIPISSLGRPRIDINIRASGILRDCFYNCIELLDDAISMVAALDEPDEMNYLRKHQGESTRSTPRIFGSKAGTYGMGVNLALYASAWKEEAELADIYIAWNGYGYGRDAYGTASHDELIAQLKMVDVTFNKTATDEYDLLGCCCYFGTHGGLTIAAETVKGEKIATYYGDTRNPSQIEVRTLAEELTRVVRTKLLNPRYIDGFKEHGYVGAGELSRRIGRLYGWDATTGQVDDWIFDDIARTFILDDKNREFFEENNPYALEEIGRRLLEASERGIWQADPDVIDDLKEAYLMIEGWMEDKMDGTGGDVQGGSIDIFTMNDIAGWKEKIGHMKVGK</sequence>
<proteinExistence type="predicted"/>
<evidence type="ECO:0000313" key="2">
    <source>
        <dbReference type="EMBL" id="QXO95819.1"/>
    </source>
</evidence>
<dbReference type="NCBIfam" id="NF004646">
    <property type="entry name" value="PRK05989.2-4"/>
    <property type="match status" value="1"/>
</dbReference>
<organism evidence="2 3">
    <name type="scientific">Methanospirillum hungatei</name>
    <dbReference type="NCBI Taxonomy" id="2203"/>
    <lineage>
        <taxon>Archaea</taxon>
        <taxon>Methanobacteriati</taxon>
        <taxon>Methanobacteriota</taxon>
        <taxon>Stenosarchaea group</taxon>
        <taxon>Methanomicrobia</taxon>
        <taxon>Methanomicrobiales</taxon>
        <taxon>Methanospirillaceae</taxon>
        <taxon>Methanospirillum</taxon>
    </lineage>
</organism>
<reference evidence="2 3" key="1">
    <citation type="submission" date="2021-06" db="EMBL/GenBank/DDBJ databases">
        <title>Complete genome sequence of the secondary alcohol utilizing methanogen Methanospirillum hungatei strain GP1.</title>
        <authorList>
            <person name="Day L.A."/>
            <person name="Costa K.C."/>
        </authorList>
    </citation>
    <scope>NUCLEOTIDE SEQUENCE [LARGE SCALE GENOMIC DNA]</scope>
    <source>
        <strain evidence="2 3">GP1</strain>
    </source>
</reference>
<dbReference type="PANTHER" id="PTHR44119:SF7">
    <property type="entry name" value="MAGNESIUM CHELATASE SUBUNIT"/>
    <property type="match status" value="1"/>
</dbReference>
<dbReference type="Proteomes" id="UP000694228">
    <property type="component" value="Chromosome"/>
</dbReference>
<dbReference type="OrthoDB" id="192131at2157"/>
<dbReference type="Pfam" id="PF02514">
    <property type="entry name" value="CobN-Mg_chel"/>
    <property type="match status" value="1"/>
</dbReference>
<protein>
    <submittedName>
        <fullName evidence="2">Cobaltochelatase subunit CobN</fullName>
        <ecNumber evidence="2">6.6.1.2</ecNumber>
    </submittedName>
</protein>
<keyword evidence="2" id="KW-0436">Ligase</keyword>
<evidence type="ECO:0000259" key="1">
    <source>
        <dbReference type="Pfam" id="PF02514"/>
    </source>
</evidence>
<dbReference type="CDD" id="cd10150">
    <property type="entry name" value="CobN_like"/>
    <property type="match status" value="1"/>
</dbReference>
<name>A0A8F5ZHD9_METHU</name>
<dbReference type="GO" id="GO:0051116">
    <property type="term" value="F:cobaltochelatase activity"/>
    <property type="evidence" value="ECO:0007669"/>
    <property type="project" value="UniProtKB-EC"/>
</dbReference>
<accession>A0A8F5ZHD9</accession>
<gene>
    <name evidence="2" type="primary">cobN</name>
    <name evidence="2" type="ORF">KSK55_05365</name>
</gene>